<dbReference type="PANTHER" id="PTHR30619:SF1">
    <property type="entry name" value="RECOMBINATION PROTEIN 2"/>
    <property type="match status" value="1"/>
</dbReference>
<dbReference type="SUPFAM" id="SSF56281">
    <property type="entry name" value="Metallo-hydrolase/oxidoreductase"/>
    <property type="match status" value="1"/>
</dbReference>
<keyword evidence="1" id="KW-1133">Transmembrane helix</keyword>
<organism evidence="3 4">
    <name type="scientific">Candidatus Staskawiczbacteria bacterium RIFOXYD1_FULL_32_13</name>
    <dbReference type="NCBI Taxonomy" id="1802234"/>
    <lineage>
        <taxon>Bacteria</taxon>
        <taxon>Candidatus Staskawicziibacteriota</taxon>
    </lineage>
</organism>
<comment type="caution">
    <text evidence="3">The sequence shown here is derived from an EMBL/GenBank/DDBJ whole genome shotgun (WGS) entry which is preliminary data.</text>
</comment>
<dbReference type="InterPro" id="IPR036866">
    <property type="entry name" value="RibonucZ/Hydroxyglut_hydro"/>
</dbReference>
<dbReference type="CDD" id="cd07731">
    <property type="entry name" value="ComA-like_MBL-fold"/>
    <property type="match status" value="1"/>
</dbReference>
<sequence>MSNFLEKYRKWVYVFIIILICLNFFAWQEVFYLYQLENLKVEFFSVGQGDSAFIITPQNHQILIDGGPDSTVVNKIAKQMPFWDRSLDLVILSHPEKDHMQGLMEILKRYKIEYIVWSGVKKYTPEYLEWLKILVKQKNNKAKIITAQVGQEIKAGSLMIDILNPKENLFGKEIKEVNDTSVVAKLIYGKNSFLFVGDIGFNIEKQLIMDSRHCEEFAVNDAIQCVSLNSDVLKVAHHGSKYSTSEEFLQAVLPNIAVIEVGKNSYGHPTPEAISRLQNIGAQILRTDQLGDIVFISDGQNLFLSK</sequence>
<dbReference type="Pfam" id="PF00753">
    <property type="entry name" value="Lactamase_B"/>
    <property type="match status" value="1"/>
</dbReference>
<proteinExistence type="predicted"/>
<reference evidence="3 4" key="1">
    <citation type="journal article" date="2016" name="Nat. Commun.">
        <title>Thousands of microbial genomes shed light on interconnected biogeochemical processes in an aquifer system.</title>
        <authorList>
            <person name="Anantharaman K."/>
            <person name="Brown C.T."/>
            <person name="Hug L.A."/>
            <person name="Sharon I."/>
            <person name="Castelle C.J."/>
            <person name="Probst A.J."/>
            <person name="Thomas B.C."/>
            <person name="Singh A."/>
            <person name="Wilkins M.J."/>
            <person name="Karaoz U."/>
            <person name="Brodie E.L."/>
            <person name="Williams K.H."/>
            <person name="Hubbard S.S."/>
            <person name="Banfield J.F."/>
        </authorList>
    </citation>
    <scope>NUCLEOTIDE SEQUENCE [LARGE SCALE GENOMIC DNA]</scope>
</reference>
<keyword evidence="1" id="KW-0812">Transmembrane</keyword>
<name>A0A1G2JNI3_9BACT</name>
<keyword evidence="1" id="KW-0472">Membrane</keyword>
<evidence type="ECO:0000313" key="4">
    <source>
        <dbReference type="Proteomes" id="UP000178935"/>
    </source>
</evidence>
<evidence type="ECO:0000259" key="2">
    <source>
        <dbReference type="Pfam" id="PF00753"/>
    </source>
</evidence>
<protein>
    <recommendedName>
        <fullName evidence="2">Metallo-beta-lactamase domain-containing protein</fullName>
    </recommendedName>
</protein>
<dbReference type="InterPro" id="IPR001279">
    <property type="entry name" value="Metallo-B-lactamas"/>
</dbReference>
<gene>
    <name evidence="3" type="ORF">A2561_04800</name>
</gene>
<dbReference type="EMBL" id="MHPU01000037">
    <property type="protein sequence ID" value="OGZ87850.1"/>
    <property type="molecule type" value="Genomic_DNA"/>
</dbReference>
<dbReference type="PANTHER" id="PTHR30619">
    <property type="entry name" value="DNA INTERNALIZATION/COMPETENCE PROTEIN COMEC/REC2"/>
    <property type="match status" value="1"/>
</dbReference>
<feature type="domain" description="Metallo-beta-lactamase" evidence="2">
    <location>
        <begin position="51"/>
        <end position="259"/>
    </location>
</feature>
<dbReference type="InterPro" id="IPR035681">
    <property type="entry name" value="ComA-like_MBL"/>
</dbReference>
<evidence type="ECO:0000256" key="1">
    <source>
        <dbReference type="SAM" id="Phobius"/>
    </source>
</evidence>
<dbReference type="InterPro" id="IPR052159">
    <property type="entry name" value="Competence_DNA_uptake"/>
</dbReference>
<feature type="transmembrane region" description="Helical" evidence="1">
    <location>
        <begin position="12"/>
        <end position="34"/>
    </location>
</feature>
<evidence type="ECO:0000313" key="3">
    <source>
        <dbReference type="EMBL" id="OGZ87850.1"/>
    </source>
</evidence>
<dbReference type="Gene3D" id="3.60.15.10">
    <property type="entry name" value="Ribonuclease Z/Hydroxyacylglutathione hydrolase-like"/>
    <property type="match status" value="1"/>
</dbReference>
<accession>A0A1G2JNI3</accession>
<dbReference type="AlphaFoldDB" id="A0A1G2JNI3"/>
<dbReference type="Proteomes" id="UP000178935">
    <property type="component" value="Unassembled WGS sequence"/>
</dbReference>